<reference evidence="2" key="1">
    <citation type="submission" date="2016-11" db="UniProtKB">
        <authorList>
            <consortium name="WormBaseParasite"/>
        </authorList>
    </citation>
    <scope>IDENTIFICATION</scope>
    <source>
        <strain evidence="2">KR3021</strain>
    </source>
</reference>
<dbReference type="Proteomes" id="UP000095286">
    <property type="component" value="Unplaced"/>
</dbReference>
<accession>A0AC35U526</accession>
<evidence type="ECO:0000313" key="2">
    <source>
        <dbReference type="WBParaSite" id="RSKR_0000802000.1"/>
    </source>
</evidence>
<name>A0AC35U526_9BILA</name>
<evidence type="ECO:0000313" key="1">
    <source>
        <dbReference type="Proteomes" id="UP000095286"/>
    </source>
</evidence>
<proteinExistence type="predicted"/>
<organism evidence="1 2">
    <name type="scientific">Rhabditophanes sp. KR3021</name>
    <dbReference type="NCBI Taxonomy" id="114890"/>
    <lineage>
        <taxon>Eukaryota</taxon>
        <taxon>Metazoa</taxon>
        <taxon>Ecdysozoa</taxon>
        <taxon>Nematoda</taxon>
        <taxon>Chromadorea</taxon>
        <taxon>Rhabditida</taxon>
        <taxon>Tylenchina</taxon>
        <taxon>Panagrolaimomorpha</taxon>
        <taxon>Strongyloidoidea</taxon>
        <taxon>Alloionematidae</taxon>
        <taxon>Rhabditophanes</taxon>
    </lineage>
</organism>
<dbReference type="WBParaSite" id="RSKR_0000802000.1">
    <property type="protein sequence ID" value="RSKR_0000802000.1"/>
    <property type="gene ID" value="RSKR_0000802000"/>
</dbReference>
<protein>
    <submittedName>
        <fullName evidence="2">Galectin</fullName>
    </submittedName>
</protein>
<sequence length="235" mass="26234">MLIPFSTPIWEGFKTHGKLKFHGEAICGPNQGFVIEFYAGNEIAMHMNARFGACGDFKLVMNSNECGYWKCEDRHHNPFKLDHHFHLKIKNHGSHFSIHVNDHHVCHFYHRIDPCRITGLGIKGDVRIFKIHFEHFSHHNGGGIQVGSMPMGMGPMPVAPMPIAPMPIGGGVVPMGGMPIGGVMPPPYIGGGPPMGYGVAPMVVPGPTVIIEEDHHHHRRHHGFLHNLFHHHHHH</sequence>